<dbReference type="AlphaFoldDB" id="A0A9D1KCN8"/>
<keyword evidence="1 4" id="KW-0378">Hydrolase</keyword>
<reference evidence="4" key="1">
    <citation type="submission" date="2020-10" db="EMBL/GenBank/DDBJ databases">
        <authorList>
            <person name="Gilroy R."/>
        </authorList>
    </citation>
    <scope>NUCLEOTIDE SEQUENCE</scope>
    <source>
        <strain evidence="4">21143</strain>
    </source>
</reference>
<sequence>MKALLISAICFLSVSTITAQTVMVNGVPRDTSFTLNRTFLKERKYRPYIEPVKANLPDHVRAYEQVTYKTVKNKWGEHELKMNIYRPDDNKKYPVLLMIHGGGWNSGNLELQVPMAQQIATKGYVTIPVEYRLIPEALYPAGVEDLEDAIEWIYKNAKRYGIDKKKIAVSGCSAGGQLAMLIGTKNKSGKIGAIINMDGISSFVTDESVNRAQQAREENKPLPVDAIWLGGTYQEKPQNWKDASALFWITSKSAPVCFINSSIPRFHNGRDEAIAKLKSFDTYTEVHTLEDTPHTYWFFRPWFDTTVSYMTEFLDKIFKNDNK</sequence>
<dbReference type="InterPro" id="IPR049492">
    <property type="entry name" value="BD-FAE-like_dom"/>
</dbReference>
<name>A0A9D1KCN8_9BACT</name>
<dbReference type="InterPro" id="IPR029058">
    <property type="entry name" value="AB_hydrolase_fold"/>
</dbReference>
<organism evidence="4 5">
    <name type="scientific">Candidatus Caccoplasma intestinavium</name>
    <dbReference type="NCBI Taxonomy" id="2840716"/>
    <lineage>
        <taxon>Bacteria</taxon>
        <taxon>Pseudomonadati</taxon>
        <taxon>Bacteroidota</taxon>
        <taxon>Bacteroidia</taxon>
        <taxon>Bacteroidales</taxon>
        <taxon>Bacteroidaceae</taxon>
        <taxon>Bacteroidaceae incertae sedis</taxon>
        <taxon>Candidatus Caccoplasma</taxon>
    </lineage>
</organism>
<dbReference type="InterPro" id="IPR050300">
    <property type="entry name" value="GDXG_lipolytic_enzyme"/>
</dbReference>
<dbReference type="PANTHER" id="PTHR48081">
    <property type="entry name" value="AB HYDROLASE SUPERFAMILY PROTEIN C4A8.06C"/>
    <property type="match status" value="1"/>
</dbReference>
<keyword evidence="2" id="KW-0732">Signal</keyword>
<reference evidence="4" key="2">
    <citation type="journal article" date="2021" name="PeerJ">
        <title>Extensive microbial diversity within the chicken gut microbiome revealed by metagenomics and culture.</title>
        <authorList>
            <person name="Gilroy R."/>
            <person name="Ravi A."/>
            <person name="Getino M."/>
            <person name="Pursley I."/>
            <person name="Horton D.L."/>
            <person name="Alikhan N.F."/>
            <person name="Baker D."/>
            <person name="Gharbi K."/>
            <person name="Hall N."/>
            <person name="Watson M."/>
            <person name="Adriaenssens E.M."/>
            <person name="Foster-Nyarko E."/>
            <person name="Jarju S."/>
            <person name="Secka A."/>
            <person name="Antonio M."/>
            <person name="Oren A."/>
            <person name="Chaudhuri R.R."/>
            <person name="La Ragione R."/>
            <person name="Hildebrand F."/>
            <person name="Pallen M.J."/>
        </authorList>
    </citation>
    <scope>NUCLEOTIDE SEQUENCE</scope>
    <source>
        <strain evidence="4">21143</strain>
    </source>
</reference>
<dbReference type="EMBL" id="DVKT01000018">
    <property type="protein sequence ID" value="HIT38890.1"/>
    <property type="molecule type" value="Genomic_DNA"/>
</dbReference>
<evidence type="ECO:0000313" key="4">
    <source>
        <dbReference type="EMBL" id="HIT38890.1"/>
    </source>
</evidence>
<comment type="caution">
    <text evidence="4">The sequence shown here is derived from an EMBL/GenBank/DDBJ whole genome shotgun (WGS) entry which is preliminary data.</text>
</comment>
<evidence type="ECO:0000313" key="5">
    <source>
        <dbReference type="Proteomes" id="UP000886722"/>
    </source>
</evidence>
<dbReference type="Proteomes" id="UP000886722">
    <property type="component" value="Unassembled WGS sequence"/>
</dbReference>
<dbReference type="Gene3D" id="3.40.50.1820">
    <property type="entry name" value="alpha/beta hydrolase"/>
    <property type="match status" value="1"/>
</dbReference>
<proteinExistence type="predicted"/>
<protein>
    <submittedName>
        <fullName evidence="4">Alpha/beta hydrolase</fullName>
    </submittedName>
</protein>
<dbReference type="Pfam" id="PF20434">
    <property type="entry name" value="BD-FAE"/>
    <property type="match status" value="1"/>
</dbReference>
<feature type="signal peptide" evidence="2">
    <location>
        <begin position="1"/>
        <end position="19"/>
    </location>
</feature>
<accession>A0A9D1KCN8</accession>
<dbReference type="SUPFAM" id="SSF53474">
    <property type="entry name" value="alpha/beta-Hydrolases"/>
    <property type="match status" value="1"/>
</dbReference>
<evidence type="ECO:0000256" key="2">
    <source>
        <dbReference type="SAM" id="SignalP"/>
    </source>
</evidence>
<feature type="domain" description="BD-FAE-like" evidence="3">
    <location>
        <begin position="82"/>
        <end position="260"/>
    </location>
</feature>
<dbReference type="GO" id="GO:0016787">
    <property type="term" value="F:hydrolase activity"/>
    <property type="evidence" value="ECO:0007669"/>
    <property type="project" value="UniProtKB-KW"/>
</dbReference>
<evidence type="ECO:0000256" key="1">
    <source>
        <dbReference type="ARBA" id="ARBA00022801"/>
    </source>
</evidence>
<dbReference type="PANTHER" id="PTHR48081:SF13">
    <property type="entry name" value="ALPHA_BETA HYDROLASE"/>
    <property type="match status" value="1"/>
</dbReference>
<gene>
    <name evidence="4" type="ORF">IAD06_02455</name>
</gene>
<evidence type="ECO:0000259" key="3">
    <source>
        <dbReference type="Pfam" id="PF20434"/>
    </source>
</evidence>
<feature type="chain" id="PRO_5039680944" evidence="2">
    <location>
        <begin position="20"/>
        <end position="323"/>
    </location>
</feature>